<dbReference type="Pfam" id="PF01523">
    <property type="entry name" value="PmbA_TldD_1st"/>
    <property type="match status" value="1"/>
</dbReference>
<sequence>MSQTPTISSSEELGSLVSHALDTALSLGATSASVEVSEEKGTCVTVRNRETESIEHTHDRDFGITVYLGKSKAVASSGDFRKESILRTVKAALDMARYTTPDECNGLPDKERLCTNPRQLDLFHPWNISIEEQVQKAVEAEKAALSVDKRVVNSDGAMVTTTIGSFILGNTEGFLHGYPFSDHSIDTSVIAEDQNGMQVGSWHTSGVSSMDLLSPQQVGMIAGQRAVDHLSARGLSTRKCPVVFEAPGAKSLFRTFVHAASGSALYRKTSFLEGMLNKPIFPDHLSILENPFIPRYWGSAPFDDEGVRPSERLVVDHGVLSGLFLSSYSARKLGMTTTGNAGGPYNLIFSEAPEASEKTLSALLSRMGTGLLVTELIGQGVNYTTGDFSKGASGFWVENGRIAYPVEGITVAGNLRDIFMSIEAMSDDVDLNGCYLSGSVLIKEMTVAGNS</sequence>
<keyword evidence="5" id="KW-0378">Hydrolase</keyword>
<comment type="similarity">
    <text evidence="1">Belongs to the peptidase U62 family.</text>
</comment>
<dbReference type="InterPro" id="IPR045569">
    <property type="entry name" value="Metalloprtase-TldD/E_C"/>
</dbReference>
<keyword evidence="5" id="KW-0482">Metalloprotease</keyword>
<name>A0A6L6N284_9BURK</name>
<feature type="domain" description="Metalloprotease TldD/E N-terminal" evidence="2">
    <location>
        <begin position="32"/>
        <end position="96"/>
    </location>
</feature>
<organism evidence="5 6">
    <name type="scientific">Parasutterella excrementihominis</name>
    <dbReference type="NCBI Taxonomy" id="487175"/>
    <lineage>
        <taxon>Bacteria</taxon>
        <taxon>Pseudomonadati</taxon>
        <taxon>Pseudomonadota</taxon>
        <taxon>Betaproteobacteria</taxon>
        <taxon>Burkholderiales</taxon>
        <taxon>Sutterellaceae</taxon>
        <taxon>Parasutterella</taxon>
    </lineage>
</organism>
<evidence type="ECO:0000259" key="4">
    <source>
        <dbReference type="Pfam" id="PF19290"/>
    </source>
</evidence>
<evidence type="ECO:0000259" key="2">
    <source>
        <dbReference type="Pfam" id="PF01523"/>
    </source>
</evidence>
<evidence type="ECO:0000313" key="6">
    <source>
        <dbReference type="Proteomes" id="UP000462362"/>
    </source>
</evidence>
<accession>A0A6L6N284</accession>
<dbReference type="InterPro" id="IPR002510">
    <property type="entry name" value="Metalloprtase-TldD/E_N"/>
</dbReference>
<feature type="domain" description="Metalloprotease TldD/E central" evidence="4">
    <location>
        <begin position="124"/>
        <end position="230"/>
    </location>
</feature>
<dbReference type="PANTHER" id="PTHR43421">
    <property type="entry name" value="METALLOPROTEASE PMBA"/>
    <property type="match status" value="1"/>
</dbReference>
<dbReference type="EMBL" id="WNCL01000024">
    <property type="protein sequence ID" value="MTU43631.1"/>
    <property type="molecule type" value="Genomic_DNA"/>
</dbReference>
<dbReference type="GO" id="GO:0006508">
    <property type="term" value="P:proteolysis"/>
    <property type="evidence" value="ECO:0007669"/>
    <property type="project" value="UniProtKB-KW"/>
</dbReference>
<keyword evidence="5" id="KW-0645">Protease</keyword>
<dbReference type="Gene3D" id="3.30.2290.10">
    <property type="entry name" value="PmbA/TldD superfamily"/>
    <property type="match status" value="1"/>
</dbReference>
<dbReference type="SUPFAM" id="SSF111283">
    <property type="entry name" value="Putative modulator of DNA gyrase, PmbA/TldD"/>
    <property type="match status" value="1"/>
</dbReference>
<dbReference type="InterPro" id="IPR035068">
    <property type="entry name" value="TldD/PmbA_N"/>
</dbReference>
<dbReference type="InterPro" id="IPR045570">
    <property type="entry name" value="Metalloprtase-TldD/E_cen_dom"/>
</dbReference>
<dbReference type="PANTHER" id="PTHR43421:SF1">
    <property type="entry name" value="METALLOPROTEASE PMBA"/>
    <property type="match status" value="1"/>
</dbReference>
<dbReference type="AlphaFoldDB" id="A0A6L6N284"/>
<comment type="caution">
    <text evidence="5">The sequence shown here is derived from an EMBL/GenBank/DDBJ whole genome shotgun (WGS) entry which is preliminary data.</text>
</comment>
<dbReference type="Pfam" id="PF19290">
    <property type="entry name" value="PmbA_TldD_2nd"/>
    <property type="match status" value="1"/>
</dbReference>
<proteinExistence type="inferred from homology"/>
<dbReference type="InterPro" id="IPR036059">
    <property type="entry name" value="TldD/PmbA_sf"/>
</dbReference>
<reference evidence="5 6" key="1">
    <citation type="journal article" date="2019" name="Nat. Med.">
        <title>A library of human gut bacterial isolates paired with longitudinal multiomics data enables mechanistic microbiome research.</title>
        <authorList>
            <person name="Poyet M."/>
            <person name="Groussin M."/>
            <person name="Gibbons S.M."/>
            <person name="Avila-Pacheco J."/>
            <person name="Jiang X."/>
            <person name="Kearney S.M."/>
            <person name="Perrotta A.R."/>
            <person name="Berdy B."/>
            <person name="Zhao S."/>
            <person name="Lieberman T.D."/>
            <person name="Swanson P.K."/>
            <person name="Smith M."/>
            <person name="Roesemann S."/>
            <person name="Alexander J.E."/>
            <person name="Rich S.A."/>
            <person name="Livny J."/>
            <person name="Vlamakis H."/>
            <person name="Clish C."/>
            <person name="Bullock K."/>
            <person name="Deik A."/>
            <person name="Scott J."/>
            <person name="Pierce K.A."/>
            <person name="Xavier R.J."/>
            <person name="Alm E.J."/>
        </authorList>
    </citation>
    <scope>NUCLEOTIDE SEQUENCE [LARGE SCALE GENOMIC DNA]</scope>
    <source>
        <strain evidence="5 6">BIOML-A2</strain>
    </source>
</reference>
<evidence type="ECO:0000313" key="5">
    <source>
        <dbReference type="EMBL" id="MTU43631.1"/>
    </source>
</evidence>
<feature type="domain" description="Metalloprotease TldD/E C-terminal" evidence="3">
    <location>
        <begin position="237"/>
        <end position="449"/>
    </location>
</feature>
<dbReference type="GO" id="GO:0005829">
    <property type="term" value="C:cytosol"/>
    <property type="evidence" value="ECO:0007669"/>
    <property type="project" value="TreeGrafter"/>
</dbReference>
<gene>
    <name evidence="5" type="primary">pmbA</name>
    <name evidence="5" type="synonym">tldE</name>
    <name evidence="5" type="ORF">GMD42_08345</name>
</gene>
<dbReference type="RefSeq" id="WP_155169747.1">
    <property type="nucleotide sequence ID" value="NZ_WNCA01000024.1"/>
</dbReference>
<dbReference type="InterPro" id="IPR047657">
    <property type="entry name" value="PmbA"/>
</dbReference>
<protein>
    <submittedName>
        <fullName evidence="5">Metalloprotease PmbA</fullName>
    </submittedName>
</protein>
<dbReference type="Pfam" id="PF19289">
    <property type="entry name" value="PmbA_TldD_3rd"/>
    <property type="match status" value="1"/>
</dbReference>
<evidence type="ECO:0000256" key="1">
    <source>
        <dbReference type="ARBA" id="ARBA00005836"/>
    </source>
</evidence>
<dbReference type="GO" id="GO:0008237">
    <property type="term" value="F:metallopeptidase activity"/>
    <property type="evidence" value="ECO:0007669"/>
    <property type="project" value="UniProtKB-KW"/>
</dbReference>
<dbReference type="Proteomes" id="UP000462362">
    <property type="component" value="Unassembled WGS sequence"/>
</dbReference>
<evidence type="ECO:0000259" key="3">
    <source>
        <dbReference type="Pfam" id="PF19289"/>
    </source>
</evidence>